<protein>
    <recommendedName>
        <fullName evidence="4">Terminase small subunit</fullName>
    </recommendedName>
</protein>
<dbReference type="GeneID" id="26639248"/>
<name>A0A0C5AIC5_9CAUD</name>
<gene>
    <name evidence="2" type="ORF">PBI_KRATIO_4</name>
</gene>
<keyword evidence="3" id="KW-1185">Reference proteome</keyword>
<dbReference type="KEGG" id="vg:26639248"/>
<evidence type="ECO:0008006" key="4">
    <source>
        <dbReference type="Google" id="ProtNLM"/>
    </source>
</evidence>
<dbReference type="EMBL" id="KM923971">
    <property type="protein sequence ID" value="AJK27333.1"/>
    <property type="molecule type" value="Genomic_DNA"/>
</dbReference>
<feature type="compositionally biased region" description="Polar residues" evidence="1">
    <location>
        <begin position="97"/>
        <end position="107"/>
    </location>
</feature>
<accession>A0A0C5AIC5</accession>
<dbReference type="RefSeq" id="YP_009212750.1">
    <property type="nucleotide sequence ID" value="NC_028947.1"/>
</dbReference>
<organism evidence="2 3">
    <name type="scientific">Mycobacterium phage Kratio</name>
    <dbReference type="NCBI Taxonomy" id="1606763"/>
    <lineage>
        <taxon>Viruses</taxon>
        <taxon>Duplodnaviria</taxon>
        <taxon>Heunggongvirae</taxon>
        <taxon>Uroviricota</taxon>
        <taxon>Caudoviricetes</taxon>
        <taxon>Weiservirinae</taxon>
        <taxon>Kratiovirus</taxon>
        <taxon>Kratiovirus kratio</taxon>
    </lineage>
</organism>
<reference evidence="2 3" key="1">
    <citation type="submission" date="2014-10" db="EMBL/GenBank/DDBJ databases">
        <authorList>
            <person name="Franco-Moreira L.J."/>
            <person name="Acosta-Bonilla D."/>
            <person name="Alvarado-Vega D.L."/>
            <person name="Berrios-Pagan L.R."/>
            <person name="Burgos-Santana G."/>
            <person name="Collazo-Rodriguez B.J."/>
            <person name="Cordero-Bernard G."/>
            <person name="Cotto-Rosario A."/>
            <person name="Dominguez-Rodriguez E."/>
            <person name="Figueroa-Negron P."/>
            <person name="Huertas-de-Jesus N.A."/>
            <person name="Leon-Rivera A."/>
            <person name="Llavona-Cartagena I.G."/>
            <person name="Machin-Rivera R."/>
            <person name="Maldonado-Rodriguez J.M."/>
            <person name="Maldonado-Vazquez N."/>
            <person name="Melendez-Rodriguez N."/>
            <person name="Merced-Carire N.D."/>
            <person name="Mora-Marrero P.M."/>
            <person name="Negron-Cruz N."/>
            <person name="Nieves-Mendez L."/>
            <person name="Pereira-Torres T.N."/>
            <person name="Perez-Otero J."/>
            <person name="Ramos-Gonzalez J."/>
            <person name="Ramos-Rivera M."/>
            <person name="Reyes-Aponte A.J."/>
            <person name="Rivera-Burgos M."/>
            <person name="Rodriguez-Arriaga L."/>
            <person name="Sanchez-Collazo M."/>
            <person name="Soto-Diaz O.R."/>
            <person name="Suarez-Marquez A.M."/>
            <person name="Velazquez-Fernandez A.L."/>
            <person name="Vives-Matos I."/>
            <person name="Rubin M.R."/>
            <person name="Vazquez E."/>
            <person name="Wang X."/>
            <person name="Crowell R."/>
            <person name="Bostrom M.A."/>
            <person name="Burke M."/>
            <person name="Wright G.M."/>
            <person name="Gregory S.G."/>
            <person name="Colman S.D."/>
            <person name="Anders K.R."/>
            <person name="Braun M.A."/>
            <person name="Delesalle V.A."/>
            <person name="Hughes L.E."/>
            <person name="Ware V.C."/>
            <person name="Bradley K.W."/>
            <person name="Barker L.P."/>
            <person name="Asai D.J."/>
            <person name="Bowman C.A."/>
            <person name="Russell D.A."/>
            <person name="Pope W.H."/>
            <person name="Jacobs-Sera D."/>
            <person name="Hendrix R.W."/>
            <person name="Hatfull G.F."/>
        </authorList>
    </citation>
    <scope>NUCLEOTIDE SEQUENCE [LARGE SCALE GENOMIC DNA]</scope>
</reference>
<dbReference type="Proteomes" id="UP000032126">
    <property type="component" value="Segment"/>
</dbReference>
<proteinExistence type="predicted"/>
<evidence type="ECO:0000256" key="1">
    <source>
        <dbReference type="SAM" id="MobiDB-lite"/>
    </source>
</evidence>
<sequence length="119" mass="13122">MNGCPLRRARVPRENPSLQMLPAAARASYPRAAAGTPTFEGVVLVAAKSEDRLTLLKRMHDRVESAVFDESTPPRDLAALTRRLMEIAKEIETIELQRTQAGQTSSEVPADEMFDGEDV</sequence>
<evidence type="ECO:0000313" key="2">
    <source>
        <dbReference type="EMBL" id="AJK27333.1"/>
    </source>
</evidence>
<evidence type="ECO:0000313" key="3">
    <source>
        <dbReference type="Proteomes" id="UP000032126"/>
    </source>
</evidence>
<feature type="region of interest" description="Disordered" evidence="1">
    <location>
        <begin position="97"/>
        <end position="119"/>
    </location>
</feature>
<dbReference type="OrthoDB" id="25208at10239"/>
<feature type="compositionally biased region" description="Acidic residues" evidence="1">
    <location>
        <begin position="109"/>
        <end position="119"/>
    </location>
</feature>